<keyword evidence="3" id="KW-1185">Reference proteome</keyword>
<evidence type="ECO:0000313" key="3">
    <source>
        <dbReference type="Proteomes" id="UP000028713"/>
    </source>
</evidence>
<organism evidence="2 3">
    <name type="scientific">Chryseobacterium formosense</name>
    <dbReference type="NCBI Taxonomy" id="236814"/>
    <lineage>
        <taxon>Bacteria</taxon>
        <taxon>Pseudomonadati</taxon>
        <taxon>Bacteroidota</taxon>
        <taxon>Flavobacteriia</taxon>
        <taxon>Flavobacteriales</taxon>
        <taxon>Weeksellaceae</taxon>
        <taxon>Chryseobacterium group</taxon>
        <taxon>Chryseobacterium</taxon>
    </lineage>
</organism>
<proteinExistence type="predicted"/>
<protein>
    <submittedName>
        <fullName evidence="2">Uncharacterized protein</fullName>
    </submittedName>
</protein>
<sequence>MDGEGHGAIRHPQRTSQFQPIPIHRDRRRSAAGQSRCVATSKDQFKIFATLPHGQKAALLHHKRQAVLQTVRCPSAYQAMPKFVTKQRH</sequence>
<name>A0A085Z8C2_9FLAO</name>
<evidence type="ECO:0000313" key="2">
    <source>
        <dbReference type="EMBL" id="KFF00686.1"/>
    </source>
</evidence>
<dbReference type="Proteomes" id="UP000028713">
    <property type="component" value="Unassembled WGS sequence"/>
</dbReference>
<dbReference type="STRING" id="236814.IX39_08660"/>
<dbReference type="EMBL" id="JPRP01000001">
    <property type="protein sequence ID" value="KFF00686.1"/>
    <property type="molecule type" value="Genomic_DNA"/>
</dbReference>
<gene>
    <name evidence="2" type="ORF">IX39_08660</name>
</gene>
<reference evidence="2 3" key="1">
    <citation type="submission" date="2014-07" db="EMBL/GenBank/DDBJ databases">
        <title>Genome of Chryseobacterium formosense LMG 24722.</title>
        <authorList>
            <person name="Pipes S.E."/>
            <person name="Stropko S.J."/>
            <person name="Newman J.D."/>
        </authorList>
    </citation>
    <scope>NUCLEOTIDE SEQUENCE [LARGE SCALE GENOMIC DNA]</scope>
    <source>
        <strain evidence="2 3">LMG 24722</strain>
    </source>
</reference>
<evidence type="ECO:0000256" key="1">
    <source>
        <dbReference type="SAM" id="MobiDB-lite"/>
    </source>
</evidence>
<dbReference type="AlphaFoldDB" id="A0A085Z8C2"/>
<accession>A0A085Z8C2</accession>
<comment type="caution">
    <text evidence="2">The sequence shown here is derived from an EMBL/GenBank/DDBJ whole genome shotgun (WGS) entry which is preliminary data.</text>
</comment>
<feature type="region of interest" description="Disordered" evidence="1">
    <location>
        <begin position="1"/>
        <end position="36"/>
    </location>
</feature>